<dbReference type="RefSeq" id="WP_108984513.1">
    <property type="nucleotide sequence ID" value="NZ_BFBR01000003.1"/>
</dbReference>
<gene>
    <name evidence="3" type="ORF">PbB2_01310</name>
</gene>
<dbReference type="OrthoDB" id="9182849at2"/>
<dbReference type="AlphaFoldDB" id="A0A2P2E999"/>
<organism evidence="3 4">
    <name type="scientific">Candidatus Phycosocius bacilliformis</name>
    <dbReference type="NCBI Taxonomy" id="1445552"/>
    <lineage>
        <taxon>Bacteria</taxon>
        <taxon>Pseudomonadati</taxon>
        <taxon>Pseudomonadota</taxon>
        <taxon>Alphaproteobacteria</taxon>
        <taxon>Caulobacterales</taxon>
        <taxon>Caulobacterales incertae sedis</taxon>
        <taxon>Candidatus Phycosocius</taxon>
    </lineage>
</organism>
<dbReference type="EMBL" id="BFBR01000003">
    <property type="protein sequence ID" value="GBF57641.1"/>
    <property type="molecule type" value="Genomic_DNA"/>
</dbReference>
<proteinExistence type="predicted"/>
<keyword evidence="1" id="KW-0732">Signal</keyword>
<sequence>MVHLKRHVGMVLACLLAPHLPVVSVAAMAATAEVSTTDPMISYRAYEQAIQAGNLKEAADHAQTAWQAAEVKWGGSNPNTAGLAYNAAWSAALANQPSRGLAPARRAVALAPGASGAYKPEEAAFLLAYAEFFTADKAAQPRKAVTLLANAKPVARTWGDMLFADGLIAASYSLSLSGRFGQGLEASNLALSHLDQLNPKDPTRRPLALLGRGIAKMMRKEMVEAHSDVLEAQIAYGPERTRDDGDWAKLQAWGMVMDSLARSTGATDQPTGTNLRRTMGKMRKMTPEEVALVYPTDQMCQGGERPKRISGQDIRPASAGTSLVNIGGVLARVDLNPDGSVANPRVLGVVPDEAFAEAVLKGLRTWRYDVTSTTNPACLKDFSISVVFMVG</sequence>
<name>A0A2P2E999_9PROT</name>
<dbReference type="InterPro" id="IPR037682">
    <property type="entry name" value="TonB_C"/>
</dbReference>
<dbReference type="SUPFAM" id="SSF74653">
    <property type="entry name" value="TolA/TonB C-terminal domain"/>
    <property type="match status" value="1"/>
</dbReference>
<keyword evidence="4" id="KW-1185">Reference proteome</keyword>
<evidence type="ECO:0000313" key="3">
    <source>
        <dbReference type="EMBL" id="GBF57641.1"/>
    </source>
</evidence>
<dbReference type="Proteomes" id="UP000245086">
    <property type="component" value="Unassembled WGS sequence"/>
</dbReference>
<reference evidence="3 4" key="1">
    <citation type="journal article" date="2018" name="Genome Announc.">
        <title>Draft Genome Sequence of "Candidatus Phycosocius bacilliformis," an Alphaproteobacterial Ectosymbiont of the Hydrocarbon-Producing Green Alga Botryococcus braunii.</title>
        <authorList>
            <person name="Tanabe Y."/>
            <person name="Yamaguchi H."/>
            <person name="Watanabe M.M."/>
        </authorList>
    </citation>
    <scope>NUCLEOTIDE SEQUENCE [LARGE SCALE GENOMIC DNA]</scope>
    <source>
        <strain evidence="3 4">BOTRYCO-2</strain>
    </source>
</reference>
<evidence type="ECO:0000313" key="4">
    <source>
        <dbReference type="Proteomes" id="UP000245086"/>
    </source>
</evidence>
<comment type="caution">
    <text evidence="3">The sequence shown here is derived from an EMBL/GenBank/DDBJ whole genome shotgun (WGS) entry which is preliminary data.</text>
</comment>
<dbReference type="Gene3D" id="3.30.2420.10">
    <property type="entry name" value="TonB"/>
    <property type="match status" value="1"/>
</dbReference>
<accession>A0A2P2E999</accession>
<protein>
    <recommendedName>
        <fullName evidence="2">TonB C-terminal domain-containing protein</fullName>
    </recommendedName>
</protein>
<feature type="signal peptide" evidence="1">
    <location>
        <begin position="1"/>
        <end position="29"/>
    </location>
</feature>
<feature type="chain" id="PRO_5015191660" description="TonB C-terminal domain-containing protein" evidence="1">
    <location>
        <begin position="30"/>
        <end position="391"/>
    </location>
</feature>
<evidence type="ECO:0000259" key="2">
    <source>
        <dbReference type="PROSITE" id="PS52015"/>
    </source>
</evidence>
<dbReference type="GO" id="GO:0055085">
    <property type="term" value="P:transmembrane transport"/>
    <property type="evidence" value="ECO:0007669"/>
    <property type="project" value="InterPro"/>
</dbReference>
<feature type="domain" description="TonB C-terminal" evidence="2">
    <location>
        <begin position="301"/>
        <end position="391"/>
    </location>
</feature>
<dbReference type="PROSITE" id="PS52015">
    <property type="entry name" value="TONB_CTD"/>
    <property type="match status" value="1"/>
</dbReference>
<evidence type="ECO:0000256" key="1">
    <source>
        <dbReference type="SAM" id="SignalP"/>
    </source>
</evidence>